<organism evidence="2 5">
    <name type="scientific">Rotaria socialis</name>
    <dbReference type="NCBI Taxonomy" id="392032"/>
    <lineage>
        <taxon>Eukaryota</taxon>
        <taxon>Metazoa</taxon>
        <taxon>Spiralia</taxon>
        <taxon>Gnathifera</taxon>
        <taxon>Rotifera</taxon>
        <taxon>Eurotatoria</taxon>
        <taxon>Bdelloidea</taxon>
        <taxon>Philodinida</taxon>
        <taxon>Philodinidae</taxon>
        <taxon>Rotaria</taxon>
    </lineage>
</organism>
<keyword evidence="6" id="KW-1185">Reference proteome</keyword>
<dbReference type="EMBL" id="CAJNXB010000225">
    <property type="protein sequence ID" value="CAF3037090.1"/>
    <property type="molecule type" value="Genomic_DNA"/>
</dbReference>
<evidence type="ECO:0000313" key="6">
    <source>
        <dbReference type="Proteomes" id="UP000663873"/>
    </source>
</evidence>
<protein>
    <recommendedName>
        <fullName evidence="7">Transposase</fullName>
    </recommendedName>
</protein>
<dbReference type="Proteomes" id="UP000663825">
    <property type="component" value="Unassembled WGS sequence"/>
</dbReference>
<dbReference type="AlphaFoldDB" id="A0A818DPU4"/>
<comment type="caution">
    <text evidence="2">The sequence shown here is derived from an EMBL/GenBank/DDBJ whole genome shotgun (WGS) entry which is preliminary data.</text>
</comment>
<evidence type="ECO:0008006" key="7">
    <source>
        <dbReference type="Google" id="ProtNLM"/>
    </source>
</evidence>
<sequence>MQNVVKQSVHRLYPGVIEKRRSRAWRMHHQLCNEKYKNDVATNESWFYFDASQGVRDIYYVRSDGLSEEVNKIARNYLHPVAVLVWVDVSTHCKSQLHFVEHGSTITSRYYIDHIIEPFIKYDNPRLFAGDTQKKMTLHQDSAPGHATKVTLSYMKEKKIQVITPTE</sequence>
<dbReference type="EMBL" id="CAJNYT010002073">
    <property type="protein sequence ID" value="CAF3446052.1"/>
    <property type="molecule type" value="Genomic_DNA"/>
</dbReference>
<dbReference type="GO" id="GO:0003676">
    <property type="term" value="F:nucleic acid binding"/>
    <property type="evidence" value="ECO:0007669"/>
    <property type="project" value="InterPro"/>
</dbReference>
<name>A0A818DPU4_9BILA</name>
<evidence type="ECO:0000313" key="2">
    <source>
        <dbReference type="EMBL" id="CAF3446052.1"/>
    </source>
</evidence>
<evidence type="ECO:0000313" key="5">
    <source>
        <dbReference type="Proteomes" id="UP000663872"/>
    </source>
</evidence>
<evidence type="ECO:0000313" key="1">
    <source>
        <dbReference type="EMBL" id="CAF3037090.1"/>
    </source>
</evidence>
<dbReference type="EMBL" id="CAJOBR010003730">
    <property type="protein sequence ID" value="CAF4750335.1"/>
    <property type="molecule type" value="Genomic_DNA"/>
</dbReference>
<dbReference type="Gene3D" id="3.30.420.10">
    <property type="entry name" value="Ribonuclease H-like superfamily/Ribonuclease H"/>
    <property type="match status" value="1"/>
</dbReference>
<dbReference type="Proteomes" id="UP000663872">
    <property type="component" value="Unassembled WGS sequence"/>
</dbReference>
<accession>A0A818DPU4</accession>
<dbReference type="InterPro" id="IPR036397">
    <property type="entry name" value="RNaseH_sf"/>
</dbReference>
<dbReference type="Proteomes" id="UP000663848">
    <property type="component" value="Unassembled WGS sequence"/>
</dbReference>
<evidence type="ECO:0000313" key="3">
    <source>
        <dbReference type="EMBL" id="CAF4449912.1"/>
    </source>
</evidence>
<dbReference type="Proteomes" id="UP000663873">
    <property type="component" value="Unassembled WGS sequence"/>
</dbReference>
<dbReference type="OrthoDB" id="10006939at2759"/>
<proteinExistence type="predicted"/>
<evidence type="ECO:0000313" key="4">
    <source>
        <dbReference type="EMBL" id="CAF4750335.1"/>
    </source>
</evidence>
<dbReference type="EMBL" id="CAJOBP010004751">
    <property type="protein sequence ID" value="CAF4449912.1"/>
    <property type="molecule type" value="Genomic_DNA"/>
</dbReference>
<gene>
    <name evidence="2" type="ORF">GRG538_LOCUS13864</name>
    <name evidence="4" type="ORF">QYT958_LOCUS20945</name>
    <name evidence="1" type="ORF">TIS948_LOCUS3309</name>
    <name evidence="3" type="ORF">UJA718_LOCUS22715</name>
</gene>
<reference evidence="2" key="1">
    <citation type="submission" date="2021-02" db="EMBL/GenBank/DDBJ databases">
        <authorList>
            <person name="Nowell W R."/>
        </authorList>
    </citation>
    <scope>NUCLEOTIDE SEQUENCE</scope>
</reference>